<dbReference type="GO" id="GO:0006508">
    <property type="term" value="P:proteolysis"/>
    <property type="evidence" value="ECO:0007669"/>
    <property type="project" value="UniProtKB-KW"/>
</dbReference>
<dbReference type="InterPro" id="IPR042007">
    <property type="entry name" value="Sortase_A"/>
</dbReference>
<dbReference type="InterPro" id="IPR023365">
    <property type="entry name" value="Sortase_dom-sf"/>
</dbReference>
<proteinExistence type="predicted"/>
<sequence>MIFNEQIKEALVDHMANKRYNDLTVEQVAKNQHAKTTYDFASVKPLGMKQVSQAAMRGDTGAIGKLAIPSVDMYLPIMPGISNTSLSQGGGTMKPNEKMGEGNYALAGHYMTNKGILFSPLKNIQKGAYIYITDLHNVYQYQVTARWIVNESDVSVINDVPGQKLITLVTCASAQEGVTDRIIVRGNLVHTQKATATSLKIFTKANQG</sequence>
<dbReference type="AlphaFoldDB" id="A0A948TIS5"/>
<dbReference type="CDD" id="cd06165">
    <property type="entry name" value="Sortase_A"/>
    <property type="match status" value="1"/>
</dbReference>
<evidence type="ECO:0000256" key="2">
    <source>
        <dbReference type="ARBA" id="ARBA00022801"/>
    </source>
</evidence>
<keyword evidence="3" id="KW-0788">Thiol protease</keyword>
<reference evidence="5" key="1">
    <citation type="journal article" date="2021" name="PeerJ">
        <title>Extensive microbial diversity within the chicken gut microbiome revealed by metagenomics and culture.</title>
        <authorList>
            <person name="Gilroy R."/>
            <person name="Ravi A."/>
            <person name="Getino M."/>
            <person name="Pursley I."/>
            <person name="Horton D.L."/>
            <person name="Alikhan N.F."/>
            <person name="Baker D."/>
            <person name="Gharbi K."/>
            <person name="Hall N."/>
            <person name="Watson M."/>
            <person name="Adriaenssens E.M."/>
            <person name="Foster-Nyarko E."/>
            <person name="Jarju S."/>
            <person name="Secka A."/>
            <person name="Antonio M."/>
            <person name="Oren A."/>
            <person name="Chaudhuri R.R."/>
            <person name="La Ragione R."/>
            <person name="Hildebrand F."/>
            <person name="Pallen M.J."/>
        </authorList>
    </citation>
    <scope>NUCLEOTIDE SEQUENCE</scope>
    <source>
        <strain evidence="5">F6-6636</strain>
    </source>
</reference>
<evidence type="ECO:0000256" key="3">
    <source>
        <dbReference type="ARBA" id="ARBA00022807"/>
    </source>
</evidence>
<feature type="active site" description="Proton donor/acceptor" evidence="4">
    <location>
        <position position="109"/>
    </location>
</feature>
<accession>A0A948TIS5</accession>
<evidence type="ECO:0000313" key="6">
    <source>
        <dbReference type="Proteomes" id="UP000777303"/>
    </source>
</evidence>
<evidence type="ECO:0000256" key="4">
    <source>
        <dbReference type="PIRSR" id="PIRSR605754-1"/>
    </source>
</evidence>
<evidence type="ECO:0000313" key="5">
    <source>
        <dbReference type="EMBL" id="MBU3851379.1"/>
    </source>
</evidence>
<feature type="active site" description="Acyl-thioester intermediate" evidence="4">
    <location>
        <position position="171"/>
    </location>
</feature>
<gene>
    <name evidence="5" type="ORF">H9901_01600</name>
</gene>
<dbReference type="SUPFAM" id="SSF63817">
    <property type="entry name" value="Sortase"/>
    <property type="match status" value="1"/>
</dbReference>
<dbReference type="NCBIfam" id="TIGR01076">
    <property type="entry name" value="sortase_fam"/>
    <property type="match status" value="1"/>
</dbReference>
<dbReference type="InterPro" id="IPR005754">
    <property type="entry name" value="Sortase"/>
</dbReference>
<dbReference type="Proteomes" id="UP000777303">
    <property type="component" value="Unassembled WGS sequence"/>
</dbReference>
<reference evidence="5" key="2">
    <citation type="submission" date="2021-04" db="EMBL/GenBank/DDBJ databases">
        <authorList>
            <person name="Gilroy R."/>
        </authorList>
    </citation>
    <scope>NUCLEOTIDE SEQUENCE</scope>
    <source>
        <strain evidence="5">F6-6636</strain>
    </source>
</reference>
<dbReference type="EMBL" id="JAHLFS010000022">
    <property type="protein sequence ID" value="MBU3851379.1"/>
    <property type="molecule type" value="Genomic_DNA"/>
</dbReference>
<dbReference type="GO" id="GO:0008234">
    <property type="term" value="F:cysteine-type peptidase activity"/>
    <property type="evidence" value="ECO:0007669"/>
    <property type="project" value="UniProtKB-KW"/>
</dbReference>
<evidence type="ECO:0000256" key="1">
    <source>
        <dbReference type="ARBA" id="ARBA00022670"/>
    </source>
</evidence>
<dbReference type="Pfam" id="PF04203">
    <property type="entry name" value="Sortase"/>
    <property type="match status" value="1"/>
</dbReference>
<organism evidence="5 6">
    <name type="scientific">Candidatus Paralactobacillus gallistercoris</name>
    <dbReference type="NCBI Taxonomy" id="2838724"/>
    <lineage>
        <taxon>Bacteria</taxon>
        <taxon>Bacillati</taxon>
        <taxon>Bacillota</taxon>
        <taxon>Bacilli</taxon>
        <taxon>Lactobacillales</taxon>
        <taxon>Lactobacillaceae</taxon>
        <taxon>Lactobacillus</taxon>
    </lineage>
</organism>
<protein>
    <submittedName>
        <fullName evidence="5">Class A sortase</fullName>
    </submittedName>
</protein>
<keyword evidence="2" id="KW-0378">Hydrolase</keyword>
<name>A0A948TIS5_9LACO</name>
<dbReference type="Gene3D" id="2.40.260.10">
    <property type="entry name" value="Sortase"/>
    <property type="match status" value="1"/>
</dbReference>
<comment type="caution">
    <text evidence="5">The sequence shown here is derived from an EMBL/GenBank/DDBJ whole genome shotgun (WGS) entry which is preliminary data.</text>
</comment>
<keyword evidence="1" id="KW-0645">Protease</keyword>